<comment type="caution">
    <text evidence="1">The sequence shown here is derived from an EMBL/GenBank/DDBJ whole genome shotgun (WGS) entry which is preliminary data.</text>
</comment>
<name>X7YLX0_MYCXE</name>
<reference evidence="1" key="1">
    <citation type="submission" date="2014-01" db="EMBL/GenBank/DDBJ databases">
        <authorList>
            <person name="Brown-Elliot B."/>
            <person name="Wallace R."/>
            <person name="Lenaerts A."/>
            <person name="Ordway D."/>
            <person name="DeGroote M.A."/>
            <person name="Parker T."/>
            <person name="Sizemore C."/>
            <person name="Tallon L.J."/>
            <person name="Sadzewicz L.K."/>
            <person name="Sengamalay N."/>
            <person name="Fraser C.M."/>
            <person name="Hine E."/>
            <person name="Shefchek K.A."/>
            <person name="Das S.P."/>
            <person name="Tettelin H."/>
        </authorList>
    </citation>
    <scope>NUCLEOTIDE SEQUENCE [LARGE SCALE GENOMIC DNA]</scope>
    <source>
        <strain evidence="1">4042</strain>
    </source>
</reference>
<protein>
    <submittedName>
        <fullName evidence="1">Uncharacterized protein</fullName>
    </submittedName>
</protein>
<sequence length="85" mass="9636">MPDEIRKALEDLERSGDNGYARAREPYSAALCFETYATLMAAGYTMDFVASYLVALGGYADGIDCDLRKIYVPPHQRPRLPKRFR</sequence>
<organism evidence="1">
    <name type="scientific">Mycobacterium xenopi 4042</name>
    <dbReference type="NCBI Taxonomy" id="1299334"/>
    <lineage>
        <taxon>Bacteria</taxon>
        <taxon>Bacillati</taxon>
        <taxon>Actinomycetota</taxon>
        <taxon>Actinomycetes</taxon>
        <taxon>Mycobacteriales</taxon>
        <taxon>Mycobacteriaceae</taxon>
        <taxon>Mycobacterium</taxon>
    </lineage>
</organism>
<proteinExistence type="predicted"/>
<dbReference type="EMBL" id="JAOB01000093">
    <property type="protein sequence ID" value="EUA07370.1"/>
    <property type="molecule type" value="Genomic_DNA"/>
</dbReference>
<gene>
    <name evidence="1" type="ORF">I553_0550</name>
</gene>
<dbReference type="AlphaFoldDB" id="X7YLX0"/>
<accession>X7YLX0</accession>
<evidence type="ECO:0000313" key="1">
    <source>
        <dbReference type="EMBL" id="EUA07370.1"/>
    </source>
</evidence>